<evidence type="ECO:0000259" key="7">
    <source>
        <dbReference type="Pfam" id="PF14322"/>
    </source>
</evidence>
<sequence length="479" mass="53990">MKKWITVAIIATLFSSCKKDVLETENKEYVAQEQLQSLAANPESLLTYTNSVEDGTNSFLRQFSTYGLGSHDDYGLKSIDLGLDLMSNDMPMLVNQWATAYYQYTGRQEQNRVTGMVWSFYYKVIRDANLILATTPADIEADELRWTRGRLLALRGFSYFNLIRLYADGENGIPLRTLEVNQDERVATSLVLEQIRKDLEESYDLLASYGRGNKTQIDQNVVAGLLARYYLEYGEYAKAATMARQAYNSASPDTEATLLDGFDEITSPTWIWGAEITAITSSTYASFFSQIATLNDGYAGLLGHYKSLDKRIYDQLPATDIRVQNWFAEPGNAEYPAYVNFKFLDATFFEGDYLYMRTAEMLLIEAEAKALNGDIGGAQTVLSEFMAVRDPQYSPASNVNNSVMDMIRLQRAVELWGEGFAFYDMKRWGNALVRDYPDSNHPAFGKFDIPANSPKFQFQIPLDEINANPAIGPGDQNAQ</sequence>
<evidence type="ECO:0000259" key="6">
    <source>
        <dbReference type="Pfam" id="PF07980"/>
    </source>
</evidence>
<feature type="domain" description="RagB/SusD" evidence="6">
    <location>
        <begin position="350"/>
        <end position="470"/>
    </location>
</feature>
<feature type="domain" description="SusD-like N-terminal" evidence="7">
    <location>
        <begin position="94"/>
        <end position="231"/>
    </location>
</feature>
<organism evidence="8 9">
    <name type="scientific">Bernardetia litoralis (strain ATCC 23117 / DSM 6794 / NBRC 15988 / NCIMB 1366 / Fx l1 / Sio-4)</name>
    <name type="common">Flexibacter litoralis</name>
    <dbReference type="NCBI Taxonomy" id="880071"/>
    <lineage>
        <taxon>Bacteria</taxon>
        <taxon>Pseudomonadati</taxon>
        <taxon>Bacteroidota</taxon>
        <taxon>Cytophagia</taxon>
        <taxon>Cytophagales</taxon>
        <taxon>Bernardetiaceae</taxon>
        <taxon>Bernardetia</taxon>
    </lineage>
</organism>
<protein>
    <submittedName>
        <fullName evidence="8">RagB/SusD family protein</fullName>
    </submittedName>
</protein>
<keyword evidence="3" id="KW-0732">Signal</keyword>
<dbReference type="InterPro" id="IPR033985">
    <property type="entry name" value="SusD-like_N"/>
</dbReference>
<proteinExistence type="inferred from homology"/>
<dbReference type="Pfam" id="PF14322">
    <property type="entry name" value="SusD-like_3"/>
    <property type="match status" value="1"/>
</dbReference>
<keyword evidence="4" id="KW-0472">Membrane</keyword>
<evidence type="ECO:0000256" key="5">
    <source>
        <dbReference type="ARBA" id="ARBA00023237"/>
    </source>
</evidence>
<dbReference type="OrthoDB" id="1100079at2"/>
<dbReference type="GO" id="GO:0009279">
    <property type="term" value="C:cell outer membrane"/>
    <property type="evidence" value="ECO:0007669"/>
    <property type="project" value="UniProtKB-SubCell"/>
</dbReference>
<keyword evidence="5" id="KW-0998">Cell outer membrane</keyword>
<evidence type="ECO:0000256" key="4">
    <source>
        <dbReference type="ARBA" id="ARBA00023136"/>
    </source>
</evidence>
<dbReference type="InterPro" id="IPR012944">
    <property type="entry name" value="SusD_RagB_dom"/>
</dbReference>
<dbReference type="EMBL" id="CP003345">
    <property type="protein sequence ID" value="AFM03486.1"/>
    <property type="molecule type" value="Genomic_DNA"/>
</dbReference>
<dbReference type="Gene3D" id="1.25.40.390">
    <property type="match status" value="1"/>
</dbReference>
<evidence type="ECO:0000313" key="8">
    <source>
        <dbReference type="EMBL" id="AFM03486.1"/>
    </source>
</evidence>
<dbReference type="STRING" id="880071.Fleli_1041"/>
<dbReference type="RefSeq" id="WP_014796944.1">
    <property type="nucleotide sequence ID" value="NC_018018.1"/>
</dbReference>
<name>I4AHQ1_BERLS</name>
<dbReference type="Pfam" id="PF07980">
    <property type="entry name" value="SusD_RagB"/>
    <property type="match status" value="1"/>
</dbReference>
<dbReference type="Proteomes" id="UP000006054">
    <property type="component" value="Chromosome"/>
</dbReference>
<gene>
    <name evidence="8" type="ordered locus">Fleli_1041</name>
</gene>
<dbReference type="SUPFAM" id="SSF48452">
    <property type="entry name" value="TPR-like"/>
    <property type="match status" value="1"/>
</dbReference>
<dbReference type="InterPro" id="IPR011990">
    <property type="entry name" value="TPR-like_helical_dom_sf"/>
</dbReference>
<dbReference type="HOGENOM" id="CLU_015553_3_2_10"/>
<evidence type="ECO:0000256" key="2">
    <source>
        <dbReference type="ARBA" id="ARBA00006275"/>
    </source>
</evidence>
<evidence type="ECO:0000256" key="1">
    <source>
        <dbReference type="ARBA" id="ARBA00004442"/>
    </source>
</evidence>
<evidence type="ECO:0000313" key="9">
    <source>
        <dbReference type="Proteomes" id="UP000006054"/>
    </source>
</evidence>
<comment type="similarity">
    <text evidence="2">Belongs to the SusD family.</text>
</comment>
<dbReference type="PROSITE" id="PS51257">
    <property type="entry name" value="PROKAR_LIPOPROTEIN"/>
    <property type="match status" value="1"/>
</dbReference>
<dbReference type="eggNOG" id="COG1834">
    <property type="taxonomic scope" value="Bacteria"/>
</dbReference>
<keyword evidence="9" id="KW-1185">Reference proteome</keyword>
<dbReference type="AlphaFoldDB" id="I4AHQ1"/>
<reference evidence="9" key="1">
    <citation type="submission" date="2012-06" db="EMBL/GenBank/DDBJ databases">
        <title>The complete genome of Flexibacter litoralis DSM 6794.</title>
        <authorList>
            <person name="Lucas S."/>
            <person name="Copeland A."/>
            <person name="Lapidus A."/>
            <person name="Glavina del Rio T."/>
            <person name="Dalin E."/>
            <person name="Tice H."/>
            <person name="Bruce D."/>
            <person name="Goodwin L."/>
            <person name="Pitluck S."/>
            <person name="Peters L."/>
            <person name="Ovchinnikova G."/>
            <person name="Lu M."/>
            <person name="Kyrpides N."/>
            <person name="Mavromatis K."/>
            <person name="Ivanova N."/>
            <person name="Brettin T."/>
            <person name="Detter J.C."/>
            <person name="Han C."/>
            <person name="Larimer F."/>
            <person name="Land M."/>
            <person name="Hauser L."/>
            <person name="Markowitz V."/>
            <person name="Cheng J.-F."/>
            <person name="Hugenholtz P."/>
            <person name="Woyke T."/>
            <person name="Wu D."/>
            <person name="Spring S."/>
            <person name="Lang E."/>
            <person name="Kopitz M."/>
            <person name="Brambilla E."/>
            <person name="Klenk H.-P."/>
            <person name="Eisen J.A."/>
        </authorList>
    </citation>
    <scope>NUCLEOTIDE SEQUENCE [LARGE SCALE GENOMIC DNA]</scope>
    <source>
        <strain evidence="9">ATCC 23117 / DSM 6794 / NBRC 15988 / NCIMB 1366 / Sio-4</strain>
    </source>
</reference>
<dbReference type="KEGG" id="fli:Fleli_1041"/>
<comment type="subcellular location">
    <subcellularLocation>
        <location evidence="1">Cell outer membrane</location>
    </subcellularLocation>
</comment>
<accession>I4AHQ1</accession>
<evidence type="ECO:0000256" key="3">
    <source>
        <dbReference type="ARBA" id="ARBA00022729"/>
    </source>
</evidence>